<evidence type="ECO:0000256" key="7">
    <source>
        <dbReference type="RuleBase" id="RU004432"/>
    </source>
</evidence>
<feature type="domain" description="Clp R" evidence="9">
    <location>
        <begin position="10"/>
        <end position="151"/>
    </location>
</feature>
<proteinExistence type="inferred from homology"/>
<evidence type="ECO:0000256" key="6">
    <source>
        <dbReference type="PROSITE-ProRule" id="PRU01251"/>
    </source>
</evidence>
<dbReference type="GO" id="GO:0016887">
    <property type="term" value="F:ATP hydrolysis activity"/>
    <property type="evidence" value="ECO:0007669"/>
    <property type="project" value="InterPro"/>
</dbReference>
<dbReference type="PANTHER" id="PTHR11638:SF184">
    <property type="entry name" value="ATPASE WITH CHAPERONE ACTIVITY"/>
    <property type="match status" value="1"/>
</dbReference>
<dbReference type="Pfam" id="PF00004">
    <property type="entry name" value="AAA"/>
    <property type="match status" value="1"/>
</dbReference>
<dbReference type="PATRIC" id="fig|999552.6.peg.4629"/>
<dbReference type="InterPro" id="IPR004176">
    <property type="entry name" value="Clp_R_N"/>
</dbReference>
<dbReference type="RefSeq" id="WP_024092584.1">
    <property type="nucleotide sequence ID" value="NC_023136.1"/>
</dbReference>
<reference evidence="10 11" key="1">
    <citation type="submission" date="2013-09" db="EMBL/GenBank/DDBJ databases">
        <authorList>
            <consortium name="DOE Joint Genome Institute"/>
            <person name="Klenk H.-P."/>
            <person name="Huntemann M."/>
            <person name="Han J."/>
            <person name="Chen A."/>
            <person name="Kyrpides N."/>
            <person name="Mavromatis K."/>
            <person name="Markowitz V."/>
            <person name="Palaniappan K."/>
            <person name="Ivanova N."/>
            <person name="Schaumberg A."/>
            <person name="Pati A."/>
            <person name="Liolios K."/>
            <person name="Nordberg H.P."/>
            <person name="Cantor M.N."/>
            <person name="Hua S.X."/>
            <person name="Woyke T."/>
        </authorList>
    </citation>
    <scope>NUCLEOTIDE SEQUENCE [LARGE SCALE GENOMIC DNA]</scope>
    <source>
        <strain evidence="10 11">DSM 14336</strain>
        <plasmid evidence="11">2</plasmid>
    </source>
</reference>
<dbReference type="KEGG" id="lmd:METH_23440"/>
<dbReference type="PROSITE" id="PS00870">
    <property type="entry name" value="CLPAB_1"/>
    <property type="match status" value="1"/>
</dbReference>
<dbReference type="SMART" id="SM01086">
    <property type="entry name" value="ClpB_D2-small"/>
    <property type="match status" value="1"/>
</dbReference>
<dbReference type="Gene3D" id="1.10.8.60">
    <property type="match status" value="1"/>
</dbReference>
<evidence type="ECO:0000256" key="1">
    <source>
        <dbReference type="ARBA" id="ARBA00008675"/>
    </source>
</evidence>
<dbReference type="Pfam" id="PF07724">
    <property type="entry name" value="AAA_2"/>
    <property type="match status" value="1"/>
</dbReference>
<dbReference type="InterPro" id="IPR017729">
    <property type="entry name" value="ATPase_T6SS_ClpV1"/>
</dbReference>
<keyword evidence="5 7" id="KW-0143">Chaperone</keyword>
<dbReference type="InterPro" id="IPR041546">
    <property type="entry name" value="ClpA/ClpB_AAA_lid"/>
</dbReference>
<dbReference type="SUPFAM" id="SSF81923">
    <property type="entry name" value="Double Clp-N motif"/>
    <property type="match status" value="1"/>
</dbReference>
<dbReference type="InterPro" id="IPR003959">
    <property type="entry name" value="ATPase_AAA_core"/>
</dbReference>
<dbReference type="InterPro" id="IPR018368">
    <property type="entry name" value="ClpA/B_CS1"/>
</dbReference>
<dbReference type="Proteomes" id="UP000018780">
    <property type="component" value="Plasmid unnamed2"/>
</dbReference>
<dbReference type="AlphaFoldDB" id="V9W2C5"/>
<dbReference type="InterPro" id="IPR027417">
    <property type="entry name" value="P-loop_NTPase"/>
</dbReference>
<dbReference type="Pfam" id="PF17871">
    <property type="entry name" value="AAA_lid_9"/>
    <property type="match status" value="1"/>
</dbReference>
<dbReference type="InterPro" id="IPR019489">
    <property type="entry name" value="Clp_ATPase_C"/>
</dbReference>
<evidence type="ECO:0000256" key="4">
    <source>
        <dbReference type="ARBA" id="ARBA00022840"/>
    </source>
</evidence>
<dbReference type="InterPro" id="IPR036628">
    <property type="entry name" value="Clp_N_dom_sf"/>
</dbReference>
<dbReference type="Gene3D" id="1.10.1780.10">
    <property type="entry name" value="Clp, N-terminal domain"/>
    <property type="match status" value="1"/>
</dbReference>
<dbReference type="PRINTS" id="PR00300">
    <property type="entry name" value="CLPPROTEASEA"/>
</dbReference>
<dbReference type="NCBIfam" id="TIGR03345">
    <property type="entry name" value="VI_ClpV1"/>
    <property type="match status" value="1"/>
</dbReference>
<evidence type="ECO:0000313" key="10">
    <source>
        <dbReference type="EMBL" id="AHD03790.1"/>
    </source>
</evidence>
<keyword evidence="4 7" id="KW-0067">ATP-binding</keyword>
<feature type="compositionally biased region" description="Basic and acidic residues" evidence="8">
    <location>
        <begin position="149"/>
        <end position="163"/>
    </location>
</feature>
<sequence length="907" mass="98338">MTEISRVALFGKLNKLGYQAVESATVFCKMRGNPYVELVHWLHQLLAQQDSDIHRIIQHYDLDAGKIATELTRALDMLPRGASTISDLSDHLMDAMERGWVWGSLLYSAGQVRSGHLLLGMLKTPALRNILSNMSPELAKVGADDLADNFHDATDGSPEERLGAQDGSNVTGGGAEPGEASGSMAPGAMGKGEALEQFCTDLTEQARNGEIDPIVGRDEEIRQIVDILMRRRQNNPILTGEAGVGKTAVVEGFALRIARGDVPPALHDVRLLVLDVGLLQAGASMKGEFENRLRQVIDEVQASPVPIVMFVDETHTLVGAGGAAGTGDAANLLKPALARGTLRTIGATTWAEYKKYIEKDPALTRRFQVVKIDEPDIPKAILMMRGIASMLEGHHRVQVLDEGIEAAVSLSARYIPARQLPDKSVSLLDTACARVAVSQHAVPAEVDDSQRRIEALTTELEIIGRDETAGYEVADRREAVEAAKAVEEERLAGLTERWDKEKAVVEGILDLRAKLREGAAPVDADPDAGDDGAEGAAGSPLAEDERAELMQQLKDKNAELEALQGDSALILPIVDHQAVASVVGDWTGIPVGRMVKDEIETILNLEERLAQRVIGQDHAMKMIAKRIQTSRAGLDNPNKPIGVFMLAGTSGVGKTETALALAEVLYGGEQNVITINMSEYQEAHTVSSLKGAPPGYVGYGEGGVLTEAVRRKPYSVVLLDEVEKAHPDVHEIFFQVFDKGVMEDGEGRIIDFKNTLILLTSNVGTETIMDLCSDPDLMPEPEGMAKALRDPLVKVFPPALLGRLVAIPYYPLSPEMIGEITKLQLGRIQKRVQETHGVPFEYSDAVVEEIVNRCQELDSGGRMIDAIVTNTMLPDISNEFLRRLMEGKEVQKVAIGVTGGEFTYAFD</sequence>
<dbReference type="Pfam" id="PF10431">
    <property type="entry name" value="ClpB_D2-small"/>
    <property type="match status" value="1"/>
</dbReference>
<dbReference type="InterPro" id="IPR003593">
    <property type="entry name" value="AAA+_ATPase"/>
</dbReference>
<dbReference type="GO" id="GO:0005524">
    <property type="term" value="F:ATP binding"/>
    <property type="evidence" value="ECO:0007669"/>
    <property type="project" value="UniProtKB-KW"/>
</dbReference>
<evidence type="ECO:0000256" key="5">
    <source>
        <dbReference type="ARBA" id="ARBA00023186"/>
    </source>
</evidence>
<dbReference type="InterPro" id="IPR001270">
    <property type="entry name" value="ClpA/B"/>
</dbReference>
<dbReference type="GO" id="GO:0005737">
    <property type="term" value="C:cytoplasm"/>
    <property type="evidence" value="ECO:0007669"/>
    <property type="project" value="TreeGrafter"/>
</dbReference>
<evidence type="ECO:0000313" key="11">
    <source>
        <dbReference type="Proteomes" id="UP000018780"/>
    </source>
</evidence>
<keyword evidence="11" id="KW-1185">Reference proteome</keyword>
<dbReference type="HOGENOM" id="CLU_005070_1_2_5"/>
<name>V9W2C5_9RHOB</name>
<dbReference type="FunFam" id="3.40.50.300:FF:000010">
    <property type="entry name" value="Chaperone clpB 1, putative"/>
    <property type="match status" value="1"/>
</dbReference>
<keyword evidence="3 7" id="KW-0547">Nucleotide-binding</keyword>
<evidence type="ECO:0000256" key="8">
    <source>
        <dbReference type="SAM" id="MobiDB-lite"/>
    </source>
</evidence>
<geneLocation type="plasmid" evidence="11">
    <name>2</name>
</geneLocation>
<evidence type="ECO:0000259" key="9">
    <source>
        <dbReference type="PROSITE" id="PS51903"/>
    </source>
</evidence>
<feature type="region of interest" description="Disordered" evidence="8">
    <location>
        <begin position="520"/>
        <end position="541"/>
    </location>
</feature>
<gene>
    <name evidence="10" type="ORF">METH_23440</name>
</gene>
<dbReference type="SUPFAM" id="SSF52540">
    <property type="entry name" value="P-loop containing nucleoside triphosphate hydrolases"/>
    <property type="match status" value="2"/>
</dbReference>
<evidence type="ECO:0000256" key="3">
    <source>
        <dbReference type="ARBA" id="ARBA00022741"/>
    </source>
</evidence>
<dbReference type="PROSITE" id="PS51903">
    <property type="entry name" value="CLP_R"/>
    <property type="match status" value="1"/>
</dbReference>
<dbReference type="OrthoDB" id="9803641at2"/>
<dbReference type="GO" id="GO:0034605">
    <property type="term" value="P:cellular response to heat"/>
    <property type="evidence" value="ECO:0007669"/>
    <property type="project" value="TreeGrafter"/>
</dbReference>
<dbReference type="CDD" id="cd19499">
    <property type="entry name" value="RecA-like_ClpB_Hsp104-like"/>
    <property type="match status" value="1"/>
</dbReference>
<keyword evidence="2 6" id="KW-0677">Repeat</keyword>
<feature type="region of interest" description="Disordered" evidence="8">
    <location>
        <begin position="149"/>
        <end position="186"/>
    </location>
</feature>
<dbReference type="CDD" id="cd00009">
    <property type="entry name" value="AAA"/>
    <property type="match status" value="1"/>
</dbReference>
<feature type="compositionally biased region" description="Acidic residues" evidence="8">
    <location>
        <begin position="524"/>
        <end position="533"/>
    </location>
</feature>
<dbReference type="SMART" id="SM00382">
    <property type="entry name" value="AAA"/>
    <property type="match status" value="2"/>
</dbReference>
<comment type="similarity">
    <text evidence="1 7">Belongs to the ClpA/ClpB family.</text>
</comment>
<dbReference type="PANTHER" id="PTHR11638">
    <property type="entry name" value="ATP-DEPENDENT CLP PROTEASE"/>
    <property type="match status" value="1"/>
</dbReference>
<dbReference type="FunFam" id="3.40.50.300:FF:000025">
    <property type="entry name" value="ATP-dependent Clp protease subunit"/>
    <property type="match status" value="1"/>
</dbReference>
<evidence type="ECO:0000256" key="2">
    <source>
        <dbReference type="ARBA" id="ARBA00022737"/>
    </source>
</evidence>
<keyword evidence="10" id="KW-0614">Plasmid</keyword>
<dbReference type="Gene3D" id="3.40.50.300">
    <property type="entry name" value="P-loop containing nucleotide triphosphate hydrolases"/>
    <property type="match status" value="3"/>
</dbReference>
<dbReference type="InterPro" id="IPR050130">
    <property type="entry name" value="ClpA_ClpB"/>
</dbReference>
<dbReference type="PROSITE" id="PS00871">
    <property type="entry name" value="CLPAB_2"/>
    <property type="match status" value="1"/>
</dbReference>
<protein>
    <submittedName>
        <fullName evidence="10">ATPase AAA</fullName>
    </submittedName>
</protein>
<dbReference type="InterPro" id="IPR028299">
    <property type="entry name" value="ClpA/B_CS2"/>
</dbReference>
<accession>V9W2C5</accession>
<dbReference type="EMBL" id="CP006775">
    <property type="protein sequence ID" value="AHD03790.1"/>
    <property type="molecule type" value="Genomic_DNA"/>
</dbReference>
<organism evidence="10 11">
    <name type="scientific">Leisingera methylohalidivorans DSM 14336</name>
    <dbReference type="NCBI Taxonomy" id="999552"/>
    <lineage>
        <taxon>Bacteria</taxon>
        <taxon>Pseudomonadati</taxon>
        <taxon>Pseudomonadota</taxon>
        <taxon>Alphaproteobacteria</taxon>
        <taxon>Rhodobacterales</taxon>
        <taxon>Roseobacteraceae</taxon>
        <taxon>Leisingera</taxon>
    </lineage>
</organism>